<dbReference type="PANTHER" id="PTHR32294:SF0">
    <property type="entry name" value="DNA POLYMERASE III SUBUNIT ALPHA"/>
    <property type="match status" value="1"/>
</dbReference>
<evidence type="ECO:0000256" key="5">
    <source>
        <dbReference type="ARBA" id="ARBA00022705"/>
    </source>
</evidence>
<keyword evidence="6" id="KW-0068">Autocatalytic cleavage</keyword>
<keyword evidence="3" id="KW-0808">Transferase</keyword>
<evidence type="ECO:0000256" key="6">
    <source>
        <dbReference type="ARBA" id="ARBA00022813"/>
    </source>
</evidence>
<dbReference type="InterPro" id="IPR011708">
    <property type="entry name" value="DNA_pol3_alpha_NTPase_dom"/>
</dbReference>
<dbReference type="InterPro" id="IPR004860">
    <property type="entry name" value="LAGLIDADG_dom"/>
</dbReference>
<dbReference type="Pfam" id="PF17657">
    <property type="entry name" value="DNA_pol3_finger"/>
    <property type="match status" value="1"/>
</dbReference>
<dbReference type="Gene3D" id="3.30.420.10">
    <property type="entry name" value="Ribonuclease H-like superfamily/Ribonuclease H"/>
    <property type="match status" value="1"/>
</dbReference>
<dbReference type="Gene3D" id="3.10.28.10">
    <property type="entry name" value="Homing endonucleases"/>
    <property type="match status" value="1"/>
</dbReference>
<dbReference type="InterPro" id="IPR003141">
    <property type="entry name" value="Pol/His_phosphatase_N"/>
</dbReference>
<dbReference type="eggNOG" id="COG0847">
    <property type="taxonomic scope" value="Bacteria"/>
</dbReference>
<keyword evidence="4" id="KW-0548">Nucleotidyltransferase</keyword>
<dbReference type="SMART" id="SM00306">
    <property type="entry name" value="HintN"/>
    <property type="match status" value="1"/>
</dbReference>
<dbReference type="EC" id="2.7.7.7" evidence="1"/>
<dbReference type="GO" id="GO:0016539">
    <property type="term" value="P:intein-mediated protein splicing"/>
    <property type="evidence" value="ECO:0007669"/>
    <property type="project" value="InterPro"/>
</dbReference>
<reference evidence="12" key="1">
    <citation type="submission" date="2012-06" db="EMBL/GenBank/DDBJ databases">
        <title>The complete genome of Flexibacter litoralis DSM 6794.</title>
        <authorList>
            <person name="Lucas S."/>
            <person name="Copeland A."/>
            <person name="Lapidus A."/>
            <person name="Glavina del Rio T."/>
            <person name="Dalin E."/>
            <person name="Tice H."/>
            <person name="Bruce D."/>
            <person name="Goodwin L."/>
            <person name="Pitluck S."/>
            <person name="Peters L."/>
            <person name="Ovchinnikova G."/>
            <person name="Lu M."/>
            <person name="Kyrpides N."/>
            <person name="Mavromatis K."/>
            <person name="Ivanova N."/>
            <person name="Brettin T."/>
            <person name="Detter J.C."/>
            <person name="Han C."/>
            <person name="Larimer F."/>
            <person name="Land M."/>
            <person name="Hauser L."/>
            <person name="Markowitz V."/>
            <person name="Cheng J.-F."/>
            <person name="Hugenholtz P."/>
            <person name="Woyke T."/>
            <person name="Wu D."/>
            <person name="Spring S."/>
            <person name="Lang E."/>
            <person name="Kopitz M."/>
            <person name="Brambilla E."/>
            <person name="Klenk H.-P."/>
            <person name="Eisen J.A."/>
        </authorList>
    </citation>
    <scope>NUCLEOTIDE SEQUENCE [LARGE SCALE GENOMIC DNA]</scope>
    <source>
        <strain evidence="12">ATCC 23117 / DSM 6794 / NBRC 15988 / NCIMB 1366 / Sio-4</strain>
    </source>
</reference>
<accession>I4AJG4</accession>
<name>I4AJG4_BERLS</name>
<evidence type="ECO:0000256" key="9">
    <source>
        <dbReference type="ARBA" id="ARBA00049244"/>
    </source>
</evidence>
<dbReference type="InterPro" id="IPR006141">
    <property type="entry name" value="Intein_N"/>
</dbReference>
<dbReference type="PATRIC" id="fig|880071.3.peg.1666"/>
<dbReference type="GO" id="GO:0004519">
    <property type="term" value="F:endonuclease activity"/>
    <property type="evidence" value="ECO:0007669"/>
    <property type="project" value="InterPro"/>
</dbReference>
<keyword evidence="12" id="KW-1185">Reference proteome</keyword>
<dbReference type="SUPFAM" id="SSF51294">
    <property type="entry name" value="Hedgehog/intein (Hint) domain"/>
    <property type="match status" value="1"/>
</dbReference>
<evidence type="ECO:0000256" key="7">
    <source>
        <dbReference type="ARBA" id="ARBA00022932"/>
    </source>
</evidence>
<dbReference type="GO" id="GO:0006260">
    <property type="term" value="P:DNA replication"/>
    <property type="evidence" value="ECO:0007669"/>
    <property type="project" value="UniProtKB-KW"/>
</dbReference>
<dbReference type="GO" id="GO:0003887">
    <property type="term" value="F:DNA-directed DNA polymerase activity"/>
    <property type="evidence" value="ECO:0007669"/>
    <property type="project" value="UniProtKB-KW"/>
</dbReference>
<dbReference type="RefSeq" id="WP_014797554.1">
    <property type="nucleotide sequence ID" value="NC_018018.1"/>
</dbReference>
<feature type="domain" description="DOD-type homing endonuclease" evidence="10">
    <location>
        <begin position="786"/>
        <end position="923"/>
    </location>
</feature>
<dbReference type="InterPro" id="IPR036844">
    <property type="entry name" value="Hint_dom_sf"/>
</dbReference>
<dbReference type="eggNOG" id="COG1372">
    <property type="taxonomic scope" value="Bacteria"/>
</dbReference>
<dbReference type="CDD" id="cd04485">
    <property type="entry name" value="DnaE_OBF"/>
    <property type="match status" value="1"/>
</dbReference>
<dbReference type="GO" id="GO:0008408">
    <property type="term" value="F:3'-5' exonuclease activity"/>
    <property type="evidence" value="ECO:0007669"/>
    <property type="project" value="InterPro"/>
</dbReference>
<dbReference type="eggNOG" id="COG0587">
    <property type="taxonomic scope" value="Bacteria"/>
</dbReference>
<dbReference type="Gene3D" id="1.10.150.870">
    <property type="match status" value="1"/>
</dbReference>
<dbReference type="OrthoDB" id="9803237at2"/>
<dbReference type="InterPro" id="IPR004013">
    <property type="entry name" value="PHP_dom"/>
</dbReference>
<protein>
    <recommendedName>
        <fullName evidence="2">DNA polymerase III subunit alpha</fullName>
        <ecNumber evidence="1">2.7.7.7</ecNumber>
    </recommendedName>
</protein>
<organism evidence="11 12">
    <name type="scientific">Bernardetia litoralis (strain ATCC 23117 / DSM 6794 / NBRC 15988 / NCIMB 1366 / Fx l1 / Sio-4)</name>
    <name type="common">Flexibacter litoralis</name>
    <dbReference type="NCBI Taxonomy" id="880071"/>
    <lineage>
        <taxon>Bacteria</taxon>
        <taxon>Pseudomonadati</taxon>
        <taxon>Bacteroidota</taxon>
        <taxon>Cytophagia</taxon>
        <taxon>Cytophagales</taxon>
        <taxon>Bernardetiaceae</taxon>
        <taxon>Bernardetia</taxon>
    </lineage>
</organism>
<evidence type="ECO:0000256" key="2">
    <source>
        <dbReference type="ARBA" id="ARBA00019114"/>
    </source>
</evidence>
<dbReference type="SUPFAM" id="SSF55608">
    <property type="entry name" value="Homing endonucleases"/>
    <property type="match status" value="2"/>
</dbReference>
<sequence length="1805" mass="205246">MYLVFDTETTGLPKNFTAPVTDSENWPRLVQIAWQLHDKTGNLLSAQNYIVYPDGFTIPFNAEKVHGISTKRAQENGKPLADVLNAFADDYQKADILIGHNVEFDVSIMGAEYHRTNIERGFMEKETLCTKLSSVDFVAIKGGRGGRFKWPTLTELHQKLFGVAFADAHDAAYDVDATAKCFFGLLQNKVVPTYEDITAEMVVYQAPELDEANFQQTQKKSKASDRLKKDRKLDEILPFVHLHNHSQFSILQSTANVKKIVTKAHKMGMSAVAITDIGNMHGAFYAVGEGEKLGIKVIIGAELHLTQDRHKHKFTKDNPDRRTRQVFLAKNQAGYHNLAKMCSFGYVDGYYAGYPRIDRELVVKYKENIIATTGGLSAEIPQLILNVGELQAEEAFQWWLEEFRDDFYIQLQRHGLEEEERVNEILLSWADKYDVKYFASNDTFYLKKEDADAHDTLLCVKDGIPKSTPVGRGRGYRFGFPNHEFYFKSGEEMNQLFADLPEAIETTMEIVNKTEVIKLKRDILLPKYDIPKEFDNEDDYLRHLTYEGAKTRYKEVTPAITERIDHELKIMKNMGFPGYFLIVQDFINEARRIGVAVGPGRGCLTADAKVVLYNGTTKNICDIQIGDKVITESGTVRKVKNTFVYPTNNKEELLKIKTYYGETDGITLTKDHKILTEKQIFPTNYENWAESTKKSRSKPRPTGNLEWKEAQDISENDWLFVPKPKVEIKEIKEFDLADLSENSTLNDLRFDEETIYHDVQNTLCNTIQRTKTQERKIVLDKDWYKIFGIFTGDGCFRKNERPMISFAFHQDEKESLNFVKNKFEEIGCQVSEQHSKTRKLIQLSINSKPIYLLFKKLYDEYEFNSATKYVPNFVLSASEENVASFLAGYCAADGHEGEGKFRFTTVSRKLADQVRFLCWRINIPASLGIDKREEFKNTKTAYYITIPQDKRIGKTKAKANYIYEPIKNETHDGFLVKIRSIETVPNQTFVYDFEVEEEHNYLTSSFLVHNSAAGSVVAYCIGITNIDPILYNLLFERFLNPERVSMPDIDVDFDDVGRQRVIEYVVEKYGRNQVAQIVTYGTMAAKMSIKDVARVMELPLDESNRMAKLVPEKPGTNLDKAFEEVEELRQIYRAKDLQGEVLQNAKVLEGSVRNTGTHAAGVIIAPDDITEYIPVCTAKDAELFITQFDGKVVEDAGMLKMDFLGLKTLTIIKDAIDLIEKNHGVKIDPDEIPIDDKKAYELYQRADTVGTFQFESDGMRKYLKELKPTNIEDLIAMNALYRPGPMDFIPSYIDRKNGKETVEYPHELLRPILEPTFGIMIYQEQIMQAAQIMGGYSLGGADILRRAMGKKKAEEMAKQKTIFVEGAKKTHGIDKKKAEEVFEVMEKFAAYGFNRSHSAAYSVVAFQTGYLKAHYPAEYMAAVMTNNMSSIDKITFFIDEAQRIGVPVLGPDVNESIERFGVNDKGQIRFGLAAIKGAGETAVSHIITEREETGKYKDIFDFVERMDLGVINKRTFEALTFAGGLDCFEDIHRAQVFAKTDTGKTNLELLLAYAKAQKEEAASAQVSMFGGADGKVEVMRPRLAEIEQWTEIDKLNKEKEVVGFFISGHPLDQYKIEMKTNCSSTLLNIANARKGAELKVGGMVIEVAHRKTATGRDFGLFTLEDYSGTYKFALFGKEYDHFKGFLIQGEFLLITGRMEERYKSPDQVELKIKNISLLSDVKQKPITSIQIAINLLNLNETLIMDLENLFNDCKAGDCKIKMEFFHQAPQTGRTFIKTVSHHLQINPTSDLVRDIEQLGVVCQVG</sequence>
<keyword evidence="8" id="KW-0651">Protein splicing</keyword>
<dbReference type="SMART" id="SM00481">
    <property type="entry name" value="POLIIIAc"/>
    <property type="match status" value="1"/>
</dbReference>
<dbReference type="Proteomes" id="UP000006054">
    <property type="component" value="Chromosome"/>
</dbReference>
<dbReference type="InterPro" id="IPR003587">
    <property type="entry name" value="Hint_dom_N"/>
</dbReference>
<dbReference type="PANTHER" id="PTHR32294">
    <property type="entry name" value="DNA POLYMERASE III SUBUNIT ALPHA"/>
    <property type="match status" value="1"/>
</dbReference>
<dbReference type="InterPro" id="IPR027434">
    <property type="entry name" value="Homing_endonucl"/>
</dbReference>
<dbReference type="Pfam" id="PF02811">
    <property type="entry name" value="PHP"/>
    <property type="match status" value="1"/>
</dbReference>
<dbReference type="InterPro" id="IPR004805">
    <property type="entry name" value="DnaE2/DnaE/PolC"/>
</dbReference>
<dbReference type="InterPro" id="IPR004042">
    <property type="entry name" value="Intein_endonuc_central"/>
</dbReference>
<dbReference type="CDD" id="cd00081">
    <property type="entry name" value="Hint"/>
    <property type="match status" value="2"/>
</dbReference>
<dbReference type="NCBIfam" id="TIGR00594">
    <property type="entry name" value="polc"/>
    <property type="match status" value="1"/>
</dbReference>
<proteinExistence type="predicted"/>
<dbReference type="Pfam" id="PF00929">
    <property type="entry name" value="RNase_T"/>
    <property type="match status" value="1"/>
</dbReference>
<dbReference type="HOGENOM" id="CLU_001600_1_0_10"/>
<dbReference type="KEGG" id="fli:Fleli_1691"/>
<dbReference type="Pfam" id="PF14579">
    <property type="entry name" value="HHH_6"/>
    <property type="match status" value="1"/>
</dbReference>
<dbReference type="SMART" id="SM00479">
    <property type="entry name" value="EXOIII"/>
    <property type="match status" value="1"/>
</dbReference>
<dbReference type="NCBIfam" id="TIGR01443">
    <property type="entry name" value="intein_Cterm"/>
    <property type="match status" value="1"/>
</dbReference>
<dbReference type="InterPro" id="IPR012337">
    <property type="entry name" value="RNaseH-like_sf"/>
</dbReference>
<dbReference type="CDD" id="cd06127">
    <property type="entry name" value="DEDDh"/>
    <property type="match status" value="1"/>
</dbReference>
<dbReference type="InterPro" id="IPR041931">
    <property type="entry name" value="DNA_pol3_alpha_thumb_dom"/>
</dbReference>
<dbReference type="Gene3D" id="2.170.16.10">
    <property type="entry name" value="Hedgehog/Intein (Hint) domain"/>
    <property type="match status" value="1"/>
</dbReference>
<dbReference type="InterPro" id="IPR040982">
    <property type="entry name" value="DNA_pol3_finger"/>
</dbReference>
<dbReference type="Pfam" id="PF14890">
    <property type="entry name" value="Intein_splicing"/>
    <property type="match status" value="1"/>
</dbReference>
<dbReference type="InterPro" id="IPR029460">
    <property type="entry name" value="DNAPol_HHH"/>
</dbReference>
<comment type="catalytic activity">
    <reaction evidence="9">
        <text>DNA(n) + a 2'-deoxyribonucleoside 5'-triphosphate = DNA(n+1) + diphosphate</text>
        <dbReference type="Rhea" id="RHEA:22508"/>
        <dbReference type="Rhea" id="RHEA-COMP:17339"/>
        <dbReference type="Rhea" id="RHEA-COMP:17340"/>
        <dbReference type="ChEBI" id="CHEBI:33019"/>
        <dbReference type="ChEBI" id="CHEBI:61560"/>
        <dbReference type="ChEBI" id="CHEBI:173112"/>
        <dbReference type="EC" id="2.7.7.7"/>
    </reaction>
</comment>
<dbReference type="Gene3D" id="3.20.20.140">
    <property type="entry name" value="Metal-dependent hydrolases"/>
    <property type="match status" value="1"/>
</dbReference>
<gene>
    <name evidence="11" type="ordered locus">Fleli_1691</name>
</gene>
<dbReference type="InterPro" id="IPR003586">
    <property type="entry name" value="Hint_dom_C"/>
</dbReference>
<dbReference type="Gene3D" id="1.10.10.1600">
    <property type="entry name" value="Bacterial DNA polymerase III alpha subunit, thumb domain"/>
    <property type="match status" value="1"/>
</dbReference>
<dbReference type="Pfam" id="PF07733">
    <property type="entry name" value="DNA_pol3_alpha"/>
    <property type="match status" value="2"/>
</dbReference>
<dbReference type="EMBL" id="CP003345">
    <property type="protein sequence ID" value="AFM04099.1"/>
    <property type="molecule type" value="Genomic_DNA"/>
</dbReference>
<dbReference type="GO" id="GO:0003676">
    <property type="term" value="F:nucleic acid binding"/>
    <property type="evidence" value="ECO:0007669"/>
    <property type="project" value="InterPro"/>
</dbReference>
<dbReference type="PROSITE" id="PS50817">
    <property type="entry name" value="INTEIN_N_TER"/>
    <property type="match status" value="1"/>
</dbReference>
<evidence type="ECO:0000256" key="3">
    <source>
        <dbReference type="ARBA" id="ARBA00022679"/>
    </source>
</evidence>
<dbReference type="SMART" id="SM00305">
    <property type="entry name" value="HintC"/>
    <property type="match status" value="1"/>
</dbReference>
<evidence type="ECO:0000256" key="1">
    <source>
        <dbReference type="ARBA" id="ARBA00012417"/>
    </source>
</evidence>
<dbReference type="InterPro" id="IPR030934">
    <property type="entry name" value="Intein_C"/>
</dbReference>
<evidence type="ECO:0000313" key="12">
    <source>
        <dbReference type="Proteomes" id="UP000006054"/>
    </source>
</evidence>
<keyword evidence="7 11" id="KW-0239">DNA-directed DNA polymerase</keyword>
<dbReference type="InterPro" id="IPR013520">
    <property type="entry name" value="Ribonucl_H"/>
</dbReference>
<keyword evidence="5" id="KW-0235">DNA replication</keyword>
<dbReference type="STRING" id="880071.Fleli_1691"/>
<evidence type="ECO:0000256" key="4">
    <source>
        <dbReference type="ARBA" id="ARBA00022695"/>
    </source>
</evidence>
<dbReference type="PROSITE" id="PS50819">
    <property type="entry name" value="INTEIN_ENDONUCLEASE"/>
    <property type="match status" value="1"/>
</dbReference>
<dbReference type="InterPro" id="IPR036397">
    <property type="entry name" value="RNaseH_sf"/>
</dbReference>
<dbReference type="Pfam" id="PF14528">
    <property type="entry name" value="LAGLIDADG_3"/>
    <property type="match status" value="1"/>
</dbReference>
<evidence type="ECO:0000259" key="10">
    <source>
        <dbReference type="PROSITE" id="PS50819"/>
    </source>
</evidence>
<evidence type="ECO:0000256" key="8">
    <source>
        <dbReference type="ARBA" id="ARBA00023000"/>
    </source>
</evidence>
<dbReference type="InterPro" id="IPR006142">
    <property type="entry name" value="INTEIN"/>
</dbReference>
<dbReference type="PRINTS" id="PR00379">
    <property type="entry name" value="INTEIN"/>
</dbReference>
<dbReference type="SUPFAM" id="SSF53098">
    <property type="entry name" value="Ribonuclease H-like"/>
    <property type="match status" value="1"/>
</dbReference>
<dbReference type="PROSITE" id="PS50818">
    <property type="entry name" value="INTEIN_C_TER"/>
    <property type="match status" value="1"/>
</dbReference>
<evidence type="ECO:0000313" key="11">
    <source>
        <dbReference type="EMBL" id="AFM04099.1"/>
    </source>
</evidence>